<evidence type="ECO:0000259" key="2">
    <source>
        <dbReference type="Pfam" id="PF04734"/>
    </source>
</evidence>
<dbReference type="Proteomes" id="UP001519287">
    <property type="component" value="Unassembled WGS sequence"/>
</dbReference>
<organism evidence="3 4">
    <name type="scientific">Paenibacillus eucommiae</name>
    <dbReference type="NCBI Taxonomy" id="1355755"/>
    <lineage>
        <taxon>Bacteria</taxon>
        <taxon>Bacillati</taxon>
        <taxon>Bacillota</taxon>
        <taxon>Bacilli</taxon>
        <taxon>Bacillales</taxon>
        <taxon>Paenibacillaceae</taxon>
        <taxon>Paenibacillus</taxon>
    </lineage>
</organism>
<dbReference type="EMBL" id="JAGGLB010000006">
    <property type="protein sequence ID" value="MBP1990770.1"/>
    <property type="molecule type" value="Genomic_DNA"/>
</dbReference>
<name>A0ABS4IT87_9BACL</name>
<sequence>MLNIGVAKKQINPKLSVPHAGWGAQTHVFATGIEADFYTTAMIINAGPEDTNGIADSEAVLIDVDAGLFVIEQSNLVREAVAAALGLSFGQIRLSVTHTHAGPCFWSDYYEEGKAANKEYFQFLLEQTVNAALEAKQNMKSVTMGAGVGACSIGKNRRQLLDNGKTITGYNENGIADPDVGVLRFEDEAGEVVATIVHYSCHPTTLGYPYKLHSPDYPGIMKKAVEQATGGICLFLQGSAGNIGPGPEGFLANLTATRRMGAALGAVAMKVSLDIEAASFEHRFEGVVESGASLGIWHTSKKQTQSSFHMITKKITLPLKKMLPLEEAQATYQALEQELGRLQSNHADEEEIRKIAFQMKRAFLAWDTSNKYNGMSHSDIEVQLMSIGDAALIGVPLEPFVEIGLSLKAKSPFRVTLFSGYANGHLGYLPIAEAYPQGGYEVETSPFLQGAAELFIEEVAAALVELHNL</sequence>
<dbReference type="InterPro" id="IPR031329">
    <property type="entry name" value="NEUT/ALK_ceramidase_N"/>
</dbReference>
<feature type="coiled-coil region" evidence="1">
    <location>
        <begin position="325"/>
        <end position="352"/>
    </location>
</feature>
<feature type="domain" description="Neutral/alkaline non-lysosomal ceramidase N-terminal" evidence="2">
    <location>
        <begin position="4"/>
        <end position="229"/>
    </location>
</feature>
<evidence type="ECO:0000313" key="3">
    <source>
        <dbReference type="EMBL" id="MBP1990770.1"/>
    </source>
</evidence>
<dbReference type="Pfam" id="PF04734">
    <property type="entry name" value="Ceramidase_alk"/>
    <property type="match status" value="1"/>
</dbReference>
<keyword evidence="4" id="KW-1185">Reference proteome</keyword>
<comment type="caution">
    <text evidence="3">The sequence shown here is derived from an EMBL/GenBank/DDBJ whole genome shotgun (WGS) entry which is preliminary data.</text>
</comment>
<keyword evidence="1" id="KW-0175">Coiled coil</keyword>
<proteinExistence type="predicted"/>
<gene>
    <name evidence="3" type="ORF">J2Z66_002376</name>
</gene>
<evidence type="ECO:0000313" key="4">
    <source>
        <dbReference type="Proteomes" id="UP001519287"/>
    </source>
</evidence>
<reference evidence="3 4" key="1">
    <citation type="submission" date="2021-03" db="EMBL/GenBank/DDBJ databases">
        <title>Genomic Encyclopedia of Type Strains, Phase IV (KMG-IV): sequencing the most valuable type-strain genomes for metagenomic binning, comparative biology and taxonomic classification.</title>
        <authorList>
            <person name="Goeker M."/>
        </authorList>
    </citation>
    <scope>NUCLEOTIDE SEQUENCE [LARGE SCALE GENOMIC DNA]</scope>
    <source>
        <strain evidence="3 4">DSM 26048</strain>
    </source>
</reference>
<accession>A0ABS4IT87</accession>
<protein>
    <recommendedName>
        <fullName evidence="2">Neutral/alkaline non-lysosomal ceramidase N-terminal domain-containing protein</fullName>
    </recommendedName>
</protein>
<evidence type="ECO:0000256" key="1">
    <source>
        <dbReference type="SAM" id="Coils"/>
    </source>
</evidence>
<dbReference type="RefSeq" id="WP_209971534.1">
    <property type="nucleotide sequence ID" value="NZ_JAGGLB010000006.1"/>
</dbReference>